<sequence>MEEFQNYLNKLPSFLKTELTAQAGNTNGLSELQVIRQYCTAADQLINSKRAGLAQEHVNAAVANFGGTPWSKEDLELSEQLRNMPGIRSMDPYSMSINAHFFLESNRFLNELKPRMKEIEARLVAEQAQRQAAEAARLQAQRAAEEAARIKAEEEARELARRQIEEAKQAALALARRQVEEAAQALATRQAQDKAVDNQPQVTNQSVAWVPGPETSQQITLALSNLGASIEAAIMAFHEALQPHANLSDSVHFDEVLKMSQAA</sequence>
<evidence type="ECO:0000313" key="3">
    <source>
        <dbReference type="Proteomes" id="UP000683401"/>
    </source>
</evidence>
<dbReference type="EMBL" id="CP076668">
    <property type="protein sequence ID" value="QWU83445.1"/>
    <property type="molecule type" value="Genomic_DNA"/>
</dbReference>
<proteinExistence type="predicted"/>
<accession>A0ABX8HS74</accession>
<keyword evidence="3" id="KW-1185">Reference proteome</keyword>
<dbReference type="Proteomes" id="UP000683401">
    <property type="component" value="Chromosome"/>
</dbReference>
<dbReference type="RefSeq" id="WP_216704614.1">
    <property type="nucleotide sequence ID" value="NZ_CP076668.1"/>
</dbReference>
<organism evidence="2 3">
    <name type="scientific">Pseudomonas lijiangensis</name>
    <dbReference type="NCBI Taxonomy" id="2995658"/>
    <lineage>
        <taxon>Bacteria</taxon>
        <taxon>Pseudomonadati</taxon>
        <taxon>Pseudomonadota</taxon>
        <taxon>Gammaproteobacteria</taxon>
        <taxon>Pseudomonadales</taxon>
        <taxon>Pseudomonadaceae</taxon>
        <taxon>Pseudomonas</taxon>
    </lineage>
</organism>
<name>A0ABX8HS74_9PSED</name>
<evidence type="ECO:0000313" key="2">
    <source>
        <dbReference type="EMBL" id="QWU83445.1"/>
    </source>
</evidence>
<feature type="coiled-coil region" evidence="1">
    <location>
        <begin position="116"/>
        <end position="177"/>
    </location>
</feature>
<gene>
    <name evidence="2" type="ORF">KQP88_01185</name>
</gene>
<evidence type="ECO:0000256" key="1">
    <source>
        <dbReference type="SAM" id="Coils"/>
    </source>
</evidence>
<protein>
    <submittedName>
        <fullName evidence="2">Uncharacterized protein</fullName>
    </submittedName>
</protein>
<reference evidence="3" key="1">
    <citation type="submission" date="2021-06" db="EMBL/GenBank/DDBJ databases">
        <title>Identification of Pseudomonas cichorii causing bacterial leaf black spot of flue-cured tobacco, a new disease in China.</title>
        <authorList>
            <person name="Lu C.-H."/>
        </authorList>
    </citation>
    <scope>NUCLEOTIDE SEQUENCE [LARGE SCALE GENOMIC DNA]</scope>
    <source>
        <strain evidence="3">LJ2</strain>
    </source>
</reference>
<keyword evidence="1" id="KW-0175">Coiled coil</keyword>